<keyword evidence="8" id="KW-1133">Transmembrane helix</keyword>
<dbReference type="PANTHER" id="PTHR33446:SF2">
    <property type="entry name" value="PROTEIN TONB"/>
    <property type="match status" value="1"/>
</dbReference>
<comment type="subcellular location">
    <subcellularLocation>
        <location evidence="1">Cell inner membrane</location>
        <topology evidence="1">Single-pass membrane protein</topology>
        <orientation evidence="1">Periplasmic side</orientation>
    </subcellularLocation>
</comment>
<evidence type="ECO:0000256" key="3">
    <source>
        <dbReference type="ARBA" id="ARBA00022448"/>
    </source>
</evidence>
<evidence type="ECO:0000313" key="13">
    <source>
        <dbReference type="Proteomes" id="UP000003009"/>
    </source>
</evidence>
<dbReference type="NCBIfam" id="TIGR01352">
    <property type="entry name" value="tonB_Cterm"/>
    <property type="match status" value="1"/>
</dbReference>
<dbReference type="Proteomes" id="UP000003009">
    <property type="component" value="Unassembled WGS sequence"/>
</dbReference>
<feature type="domain" description="TonB C-terminal" evidence="11">
    <location>
        <begin position="27"/>
        <end position="97"/>
    </location>
</feature>
<sequence>MRNYLFSLIACCALITPFQAAACACANTYVDGGYIELPNPPNPEHARLKNEQGIVKLRVQVAPDGSVCHVKLVESSGSLALDRAARRAVREAKFQAA</sequence>
<keyword evidence="6" id="KW-0812">Transmembrane</keyword>
<dbReference type="GO" id="GO:0015031">
    <property type="term" value="P:protein transport"/>
    <property type="evidence" value="ECO:0007669"/>
    <property type="project" value="UniProtKB-KW"/>
</dbReference>
<evidence type="ECO:0000259" key="11">
    <source>
        <dbReference type="PROSITE" id="PS52015"/>
    </source>
</evidence>
<dbReference type="SUPFAM" id="SSF74653">
    <property type="entry name" value="TolA/TonB C-terminal domain"/>
    <property type="match status" value="1"/>
</dbReference>
<dbReference type="OrthoDB" id="8607379at2"/>
<keyword evidence="10" id="KW-0732">Signal</keyword>
<proteinExistence type="inferred from homology"/>
<dbReference type="AlphaFoldDB" id="C4GID0"/>
<dbReference type="PANTHER" id="PTHR33446">
    <property type="entry name" value="PROTEIN TONB-RELATED"/>
    <property type="match status" value="1"/>
</dbReference>
<dbReference type="InterPro" id="IPR006260">
    <property type="entry name" value="TonB/TolA_C"/>
</dbReference>
<accession>C4GID0</accession>
<gene>
    <name evidence="12" type="ORF">GCWU000324_00622</name>
</gene>
<evidence type="ECO:0000256" key="9">
    <source>
        <dbReference type="ARBA" id="ARBA00023136"/>
    </source>
</evidence>
<evidence type="ECO:0000256" key="4">
    <source>
        <dbReference type="ARBA" id="ARBA00022475"/>
    </source>
</evidence>
<keyword evidence="3" id="KW-0813">Transport</keyword>
<dbReference type="GO" id="GO:0055085">
    <property type="term" value="P:transmembrane transport"/>
    <property type="evidence" value="ECO:0007669"/>
    <property type="project" value="InterPro"/>
</dbReference>
<dbReference type="STRING" id="629741.GCWU000324_00622"/>
<reference evidence="12" key="1">
    <citation type="submission" date="2009-04" db="EMBL/GenBank/DDBJ databases">
        <authorList>
            <person name="Weinstock G."/>
            <person name="Sodergren E."/>
            <person name="Clifton S."/>
            <person name="Fulton L."/>
            <person name="Fulton B."/>
            <person name="Courtney L."/>
            <person name="Fronick C."/>
            <person name="Harrison M."/>
            <person name="Strong C."/>
            <person name="Farmer C."/>
            <person name="Delahaunty K."/>
            <person name="Markovic C."/>
            <person name="Hall O."/>
            <person name="Minx P."/>
            <person name="Tomlinson C."/>
            <person name="Mitreva M."/>
            <person name="Nelson J."/>
            <person name="Hou S."/>
            <person name="Wollam A."/>
            <person name="Pepin K.H."/>
            <person name="Johnson M."/>
            <person name="Bhonagiri V."/>
            <person name="Nash W.E."/>
            <person name="Warren W."/>
            <person name="Chinwalla A."/>
            <person name="Mardis E.R."/>
            <person name="Wilson R.K."/>
        </authorList>
    </citation>
    <scope>NUCLEOTIDE SEQUENCE [LARGE SCALE GENOMIC DNA]</scope>
    <source>
        <strain evidence="12">ATCC 51147</strain>
    </source>
</reference>
<evidence type="ECO:0000313" key="12">
    <source>
        <dbReference type="EMBL" id="EEP68718.1"/>
    </source>
</evidence>
<evidence type="ECO:0000256" key="6">
    <source>
        <dbReference type="ARBA" id="ARBA00022692"/>
    </source>
</evidence>
<keyword evidence="9" id="KW-0472">Membrane</keyword>
<feature type="signal peptide" evidence="10">
    <location>
        <begin position="1"/>
        <end position="22"/>
    </location>
</feature>
<name>C4GID0_9NEIS</name>
<evidence type="ECO:0000256" key="2">
    <source>
        <dbReference type="ARBA" id="ARBA00006555"/>
    </source>
</evidence>
<comment type="similarity">
    <text evidence="2">Belongs to the TonB family.</text>
</comment>
<dbReference type="InterPro" id="IPR037682">
    <property type="entry name" value="TonB_C"/>
</dbReference>
<evidence type="ECO:0000256" key="8">
    <source>
        <dbReference type="ARBA" id="ARBA00022989"/>
    </source>
</evidence>
<keyword evidence="4" id="KW-1003">Cell membrane</keyword>
<dbReference type="PROSITE" id="PS52015">
    <property type="entry name" value="TONB_CTD"/>
    <property type="match status" value="1"/>
</dbReference>
<dbReference type="GO" id="GO:0098797">
    <property type="term" value="C:plasma membrane protein complex"/>
    <property type="evidence" value="ECO:0007669"/>
    <property type="project" value="TreeGrafter"/>
</dbReference>
<protein>
    <submittedName>
        <fullName evidence="12">TonB family domain protein</fullName>
    </submittedName>
</protein>
<organism evidence="12 13">
    <name type="scientific">Kingella oralis ATCC 51147</name>
    <dbReference type="NCBI Taxonomy" id="629741"/>
    <lineage>
        <taxon>Bacteria</taxon>
        <taxon>Pseudomonadati</taxon>
        <taxon>Pseudomonadota</taxon>
        <taxon>Betaproteobacteria</taxon>
        <taxon>Neisseriales</taxon>
        <taxon>Neisseriaceae</taxon>
        <taxon>Kingella</taxon>
    </lineage>
</organism>
<comment type="caution">
    <text evidence="12">The sequence shown here is derived from an EMBL/GenBank/DDBJ whole genome shotgun (WGS) entry which is preliminary data.</text>
</comment>
<dbReference type="PROSITE" id="PS51257">
    <property type="entry name" value="PROKAR_LIPOPROTEIN"/>
    <property type="match status" value="1"/>
</dbReference>
<keyword evidence="13" id="KW-1185">Reference proteome</keyword>
<keyword evidence="5" id="KW-0997">Cell inner membrane</keyword>
<feature type="chain" id="PRO_5002938500" evidence="10">
    <location>
        <begin position="23"/>
        <end position="97"/>
    </location>
</feature>
<evidence type="ECO:0000256" key="7">
    <source>
        <dbReference type="ARBA" id="ARBA00022927"/>
    </source>
</evidence>
<dbReference type="EMBL" id="ACJW02000002">
    <property type="protein sequence ID" value="EEP68718.1"/>
    <property type="molecule type" value="Genomic_DNA"/>
</dbReference>
<dbReference type="InterPro" id="IPR051045">
    <property type="entry name" value="TonB-dependent_transducer"/>
</dbReference>
<evidence type="ECO:0000256" key="10">
    <source>
        <dbReference type="SAM" id="SignalP"/>
    </source>
</evidence>
<dbReference type="GO" id="GO:0031992">
    <property type="term" value="F:energy transducer activity"/>
    <property type="evidence" value="ECO:0007669"/>
    <property type="project" value="TreeGrafter"/>
</dbReference>
<dbReference type="RefSeq" id="WP_003794157.1">
    <property type="nucleotide sequence ID" value="NZ_GG665871.1"/>
</dbReference>
<dbReference type="GeneID" id="84907015"/>
<evidence type="ECO:0000256" key="5">
    <source>
        <dbReference type="ARBA" id="ARBA00022519"/>
    </source>
</evidence>
<evidence type="ECO:0000256" key="1">
    <source>
        <dbReference type="ARBA" id="ARBA00004383"/>
    </source>
</evidence>
<dbReference type="Pfam" id="PF03544">
    <property type="entry name" value="TonB_C"/>
    <property type="match status" value="1"/>
</dbReference>
<keyword evidence="7" id="KW-0653">Protein transport</keyword>
<dbReference type="Gene3D" id="3.30.1150.10">
    <property type="match status" value="1"/>
</dbReference>
<dbReference type="HOGENOM" id="CLU_2343004_0_0_4"/>